<dbReference type="Gene3D" id="2.30.110.10">
    <property type="entry name" value="Electron Transport, Fmn-binding Protein, Chain A"/>
    <property type="match status" value="1"/>
</dbReference>
<dbReference type="SUPFAM" id="SSF50475">
    <property type="entry name" value="FMN-binding split barrel"/>
    <property type="match status" value="1"/>
</dbReference>
<keyword evidence="2" id="KW-1185">Reference proteome</keyword>
<dbReference type="Proteomes" id="UP001232536">
    <property type="component" value="Unassembled WGS sequence"/>
</dbReference>
<dbReference type="EMBL" id="JAUQYP010000001">
    <property type="protein sequence ID" value="MDO8107054.1"/>
    <property type="molecule type" value="Genomic_DNA"/>
</dbReference>
<reference evidence="1 2" key="1">
    <citation type="submission" date="2023-07" db="EMBL/GenBank/DDBJ databases">
        <title>Description of novel actinomycetes strains, isolated from tidal flat sediment.</title>
        <authorList>
            <person name="Lu C."/>
        </authorList>
    </citation>
    <scope>NUCLEOTIDE SEQUENCE [LARGE SCALE GENOMIC DNA]</scope>
    <source>
        <strain evidence="1 2">SYSU T00b441</strain>
    </source>
</reference>
<dbReference type="InterPro" id="IPR012349">
    <property type="entry name" value="Split_barrel_FMN-bd"/>
</dbReference>
<dbReference type="RefSeq" id="WP_304600690.1">
    <property type="nucleotide sequence ID" value="NZ_JAUQYP010000001.1"/>
</dbReference>
<proteinExistence type="predicted"/>
<gene>
    <name evidence="1" type="ORF">Q6348_07560</name>
</gene>
<dbReference type="InterPro" id="IPR004378">
    <property type="entry name" value="F420H2_quin_Rdtase"/>
</dbReference>
<protein>
    <submittedName>
        <fullName evidence="1">Nitroreductase/quinone reductase family protein</fullName>
    </submittedName>
</protein>
<organism evidence="1 2">
    <name type="scientific">Actinotalea lenta</name>
    <dbReference type="NCBI Taxonomy" id="3064654"/>
    <lineage>
        <taxon>Bacteria</taxon>
        <taxon>Bacillati</taxon>
        <taxon>Actinomycetota</taxon>
        <taxon>Actinomycetes</taxon>
        <taxon>Micrococcales</taxon>
        <taxon>Cellulomonadaceae</taxon>
        <taxon>Actinotalea</taxon>
    </lineage>
</organism>
<accession>A0ABT9D851</accession>
<sequence length="209" mass="23191">MLAQRRATLGERLDTWTVLHPHLPGLRHALALPTLAWRMGVGPLVSHATTRGSHLVMLTVTGRTSGTPHHMPVALHDLGGRPYLWCPYGSRAQWYRNLVANPVVTVQSDRVRTMRAVPVTDPDDLRSVVADLRGFDETFWRSYLAAEGIDDDPESLARNADRLHVRFLEPTLEVGPAPLAADLAWVWAVKGAATLILLVACRRWCRSSA</sequence>
<comment type="caution">
    <text evidence="1">The sequence shown here is derived from an EMBL/GenBank/DDBJ whole genome shotgun (WGS) entry which is preliminary data.</text>
</comment>
<evidence type="ECO:0000313" key="2">
    <source>
        <dbReference type="Proteomes" id="UP001232536"/>
    </source>
</evidence>
<dbReference type="Pfam" id="PF04075">
    <property type="entry name" value="F420H2_quin_red"/>
    <property type="match status" value="1"/>
</dbReference>
<evidence type="ECO:0000313" key="1">
    <source>
        <dbReference type="EMBL" id="MDO8107054.1"/>
    </source>
</evidence>
<name>A0ABT9D851_9CELL</name>